<protein>
    <recommendedName>
        <fullName evidence="1">Ferric siderophore reductase C-terminal domain-containing protein</fullName>
    </recommendedName>
</protein>
<gene>
    <name evidence="2" type="ORF">JOF59_005964</name>
</gene>
<dbReference type="InterPro" id="IPR024726">
    <property type="entry name" value="FhuF_C"/>
</dbReference>
<proteinExistence type="predicted"/>
<dbReference type="RefSeq" id="WP_124283449.1">
    <property type="nucleotide sequence ID" value="NZ_BMWJ01000020.1"/>
</dbReference>
<evidence type="ECO:0000259" key="1">
    <source>
        <dbReference type="Pfam" id="PF11575"/>
    </source>
</evidence>
<reference evidence="2 3" key="1">
    <citation type="submission" date="2021-03" db="EMBL/GenBank/DDBJ databases">
        <title>Sequencing the genomes of 1000 actinobacteria strains.</title>
        <authorList>
            <person name="Klenk H.-P."/>
        </authorList>
    </citation>
    <scope>NUCLEOTIDE SEQUENCE [LARGE SCALE GENOMIC DNA]</scope>
    <source>
        <strain evidence="2 3">DSM 40843</strain>
    </source>
</reference>
<keyword evidence="3" id="KW-1185">Reference proteome</keyword>
<organism evidence="2 3">
    <name type="scientific">Streptomyces clavifer</name>
    <dbReference type="NCBI Taxonomy" id="68188"/>
    <lineage>
        <taxon>Bacteria</taxon>
        <taxon>Bacillati</taxon>
        <taxon>Actinomycetota</taxon>
        <taxon>Actinomycetes</taxon>
        <taxon>Kitasatosporales</taxon>
        <taxon>Streptomycetaceae</taxon>
        <taxon>Streptomyces</taxon>
    </lineage>
</organism>
<dbReference type="GeneID" id="97347328"/>
<dbReference type="Pfam" id="PF11575">
    <property type="entry name" value="FhuF_C"/>
    <property type="match status" value="1"/>
</dbReference>
<accession>A0ABS4VHQ7</accession>
<evidence type="ECO:0000313" key="3">
    <source>
        <dbReference type="Proteomes" id="UP001519311"/>
    </source>
</evidence>
<dbReference type="EMBL" id="JAGINS010000002">
    <property type="protein sequence ID" value="MBP2363472.1"/>
    <property type="molecule type" value="Genomic_DNA"/>
</dbReference>
<dbReference type="Proteomes" id="UP001519311">
    <property type="component" value="Unassembled WGS sequence"/>
</dbReference>
<name>A0ABS4VHQ7_9ACTN</name>
<feature type="domain" description="Ferric siderophore reductase C-terminal" evidence="1">
    <location>
        <begin position="206"/>
        <end position="225"/>
    </location>
</feature>
<sequence>MSEPVRAPAAVVAAALDDAASIGGFFALRVGGGDEGWRPVDHFYSRGFTDLSTAVATRYRTDELRVGVSIAHLGHAARLWSPALACALLGGVVPDFGALQRADDSSQLRLPEPAGWHVDPLPDMTGTLYAQVMHHLDALRAGLRVKVAPRLLDGNAASALAGSAGVLLAAHPHLRGPLSALVPELLSRGRLAGTGHLTGPGLTFRRRSCCLYYRTPTGSQCGDCCFAA</sequence>
<evidence type="ECO:0000313" key="2">
    <source>
        <dbReference type="EMBL" id="MBP2363472.1"/>
    </source>
</evidence>
<comment type="caution">
    <text evidence="2">The sequence shown here is derived from an EMBL/GenBank/DDBJ whole genome shotgun (WGS) entry which is preliminary data.</text>
</comment>